<keyword evidence="7" id="KW-0539">Nucleus</keyword>
<protein>
    <submittedName>
        <fullName evidence="11">ERF061 protein</fullName>
    </submittedName>
</protein>
<feature type="region of interest" description="Disordered" evidence="9">
    <location>
        <begin position="258"/>
        <end position="279"/>
    </location>
</feature>
<keyword evidence="12" id="KW-1185">Reference proteome</keyword>
<evidence type="ECO:0000256" key="3">
    <source>
        <dbReference type="ARBA" id="ARBA00023015"/>
    </source>
</evidence>
<evidence type="ECO:0000256" key="2">
    <source>
        <dbReference type="ARBA" id="ARBA00022745"/>
    </source>
</evidence>
<accession>A0A6A3BJG7</accession>
<dbReference type="InterPro" id="IPR036955">
    <property type="entry name" value="AP2/ERF_dom_sf"/>
</dbReference>
<dbReference type="InterPro" id="IPR016177">
    <property type="entry name" value="DNA-bd_dom_sf"/>
</dbReference>
<dbReference type="AlphaFoldDB" id="A0A6A3BJG7"/>
<dbReference type="GO" id="GO:0005634">
    <property type="term" value="C:nucleus"/>
    <property type="evidence" value="ECO:0007669"/>
    <property type="project" value="UniProtKB-SubCell"/>
</dbReference>
<evidence type="ECO:0000256" key="4">
    <source>
        <dbReference type="ARBA" id="ARBA00023125"/>
    </source>
</evidence>
<gene>
    <name evidence="11" type="ORF">F3Y22_tig00110057pilonHSYRG00070</name>
</gene>
<dbReference type="PANTHER" id="PTHR31657">
    <property type="entry name" value="ETHYLENE-RESPONSIVE TRANSCRIPTION FACTOR ERF061"/>
    <property type="match status" value="1"/>
</dbReference>
<keyword evidence="3" id="KW-0805">Transcription regulation</keyword>
<keyword evidence="6" id="KW-0804">Transcription</keyword>
<evidence type="ECO:0000313" key="11">
    <source>
        <dbReference type="EMBL" id="KAE8717170.1"/>
    </source>
</evidence>
<feature type="domain" description="AP2/ERF" evidence="10">
    <location>
        <begin position="100"/>
        <end position="157"/>
    </location>
</feature>
<feature type="compositionally biased region" description="Basic residues" evidence="9">
    <location>
        <begin position="192"/>
        <end position="201"/>
    </location>
</feature>
<evidence type="ECO:0000256" key="8">
    <source>
        <dbReference type="ARBA" id="ARBA00024343"/>
    </source>
</evidence>
<feature type="compositionally biased region" description="Basic and acidic residues" evidence="9">
    <location>
        <begin position="216"/>
        <end position="226"/>
    </location>
</feature>
<dbReference type="Gene3D" id="3.30.730.10">
    <property type="entry name" value="AP2/ERF domain"/>
    <property type="match status" value="1"/>
</dbReference>
<comment type="caution">
    <text evidence="11">The sequence shown here is derived from an EMBL/GenBank/DDBJ whole genome shotgun (WGS) entry which is preliminary data.</text>
</comment>
<dbReference type="PRINTS" id="PR00367">
    <property type="entry name" value="ETHRSPELEMNT"/>
</dbReference>
<dbReference type="GO" id="GO:0003700">
    <property type="term" value="F:DNA-binding transcription factor activity"/>
    <property type="evidence" value="ECO:0007669"/>
    <property type="project" value="InterPro"/>
</dbReference>
<dbReference type="GO" id="GO:0000976">
    <property type="term" value="F:transcription cis-regulatory region binding"/>
    <property type="evidence" value="ECO:0007669"/>
    <property type="project" value="UniProtKB-ARBA"/>
</dbReference>
<proteinExistence type="inferred from homology"/>
<dbReference type="PANTHER" id="PTHR31657:SF20">
    <property type="entry name" value="ETHYLENE-RESPONSIVE TRANSCRIPTION FACTOR ERF061"/>
    <property type="match status" value="1"/>
</dbReference>
<evidence type="ECO:0000256" key="9">
    <source>
        <dbReference type="SAM" id="MobiDB-lite"/>
    </source>
</evidence>
<keyword evidence="5" id="KW-0010">Activator</keyword>
<evidence type="ECO:0000313" key="12">
    <source>
        <dbReference type="Proteomes" id="UP000436088"/>
    </source>
</evidence>
<dbReference type="SUPFAM" id="SSF54171">
    <property type="entry name" value="DNA-binding domain"/>
    <property type="match status" value="1"/>
</dbReference>
<keyword evidence="2" id="KW-0936">Ethylene signaling pathway</keyword>
<dbReference type="Proteomes" id="UP000436088">
    <property type="component" value="Unassembled WGS sequence"/>
</dbReference>
<evidence type="ECO:0000256" key="7">
    <source>
        <dbReference type="ARBA" id="ARBA00023242"/>
    </source>
</evidence>
<dbReference type="InterPro" id="IPR051758">
    <property type="entry name" value="ERF/AP2-like"/>
</dbReference>
<reference evidence="11" key="1">
    <citation type="submission" date="2019-09" db="EMBL/GenBank/DDBJ databases">
        <title>Draft genome information of white flower Hibiscus syriacus.</title>
        <authorList>
            <person name="Kim Y.-M."/>
        </authorList>
    </citation>
    <scope>NUCLEOTIDE SEQUENCE [LARGE SCALE GENOMIC DNA]</scope>
    <source>
        <strain evidence="11">YM2019G1</strain>
    </source>
</reference>
<organism evidence="11 12">
    <name type="scientific">Hibiscus syriacus</name>
    <name type="common">Rose of Sharon</name>
    <dbReference type="NCBI Taxonomy" id="106335"/>
    <lineage>
        <taxon>Eukaryota</taxon>
        <taxon>Viridiplantae</taxon>
        <taxon>Streptophyta</taxon>
        <taxon>Embryophyta</taxon>
        <taxon>Tracheophyta</taxon>
        <taxon>Spermatophyta</taxon>
        <taxon>Magnoliopsida</taxon>
        <taxon>eudicotyledons</taxon>
        <taxon>Gunneridae</taxon>
        <taxon>Pentapetalae</taxon>
        <taxon>rosids</taxon>
        <taxon>malvids</taxon>
        <taxon>Malvales</taxon>
        <taxon>Malvaceae</taxon>
        <taxon>Malvoideae</taxon>
        <taxon>Hibiscus</taxon>
    </lineage>
</organism>
<name>A0A6A3BJG7_HIBSY</name>
<dbReference type="FunFam" id="3.30.730.10:FF:000001">
    <property type="entry name" value="Ethylene-responsive transcription factor 2"/>
    <property type="match status" value="1"/>
</dbReference>
<dbReference type="InterPro" id="IPR001471">
    <property type="entry name" value="AP2/ERF_dom"/>
</dbReference>
<dbReference type="Pfam" id="PF00847">
    <property type="entry name" value="AP2"/>
    <property type="match status" value="1"/>
</dbReference>
<dbReference type="GO" id="GO:0009873">
    <property type="term" value="P:ethylene-activated signaling pathway"/>
    <property type="evidence" value="ECO:0007669"/>
    <property type="project" value="UniProtKB-KW"/>
</dbReference>
<keyword evidence="4" id="KW-0238">DNA-binding</keyword>
<feature type="region of interest" description="Disordered" evidence="9">
    <location>
        <begin position="192"/>
        <end position="244"/>
    </location>
</feature>
<dbReference type="CDD" id="cd00018">
    <property type="entry name" value="AP2"/>
    <property type="match status" value="1"/>
</dbReference>
<sequence length="279" mass="30504">MQEIDHPFGLNNGVDIGSSLSRLILSGGSNTLDSIFSHCPPSTTITTNEPLGSSVYLLQRDLLQKFSQQNKRNAAFSCNSLPFPSPASTSSCLSTQKKKQYRGVRQRQLGKWVAEIRLPQNRMLVWLGTYETAEAAAYAHDCAAYKLRGEYARLNFQNLKDPSKLGFGDGARFNALKIAVNSKIQAIYQKLRRERAKKKAKKDNSNRPAIAASSSHEVKGPRDHHSSTSATTLPRRQPKDPEGLAIAAHVALNVTVAGGEVGDGARLPTNYRLPSDEGS</sequence>
<evidence type="ECO:0000256" key="6">
    <source>
        <dbReference type="ARBA" id="ARBA00023163"/>
    </source>
</evidence>
<evidence type="ECO:0000259" key="10">
    <source>
        <dbReference type="PROSITE" id="PS51032"/>
    </source>
</evidence>
<dbReference type="PROSITE" id="PS51032">
    <property type="entry name" value="AP2_ERF"/>
    <property type="match status" value="1"/>
</dbReference>
<comment type="subcellular location">
    <subcellularLocation>
        <location evidence="1">Nucleus</location>
    </subcellularLocation>
</comment>
<dbReference type="SMART" id="SM00380">
    <property type="entry name" value="AP2"/>
    <property type="match status" value="1"/>
</dbReference>
<evidence type="ECO:0000256" key="5">
    <source>
        <dbReference type="ARBA" id="ARBA00023159"/>
    </source>
</evidence>
<evidence type="ECO:0000256" key="1">
    <source>
        <dbReference type="ARBA" id="ARBA00004123"/>
    </source>
</evidence>
<dbReference type="EMBL" id="VEPZ02000830">
    <property type="protein sequence ID" value="KAE8717170.1"/>
    <property type="molecule type" value="Genomic_DNA"/>
</dbReference>
<comment type="similarity">
    <text evidence="8">Belongs to the AP2/ERF transcription factor family. ERF subfamily.</text>
</comment>